<dbReference type="SUPFAM" id="SSF56003">
    <property type="entry name" value="Molybdenum cofactor-binding domain"/>
    <property type="match status" value="1"/>
</dbReference>
<dbReference type="Gene3D" id="3.90.1170.50">
    <property type="entry name" value="Aldehyde oxidase/xanthine dehydrogenase, a/b hammerhead"/>
    <property type="match status" value="1"/>
</dbReference>
<proteinExistence type="predicted"/>
<feature type="domain" description="Aldehyde oxidase/xanthine dehydrogenase a/b hammerhead" evidence="1">
    <location>
        <begin position="21"/>
        <end position="127"/>
    </location>
</feature>
<dbReference type="SUPFAM" id="SSF54665">
    <property type="entry name" value="CO dehydrogenase molybdoprotein N-domain-like"/>
    <property type="match status" value="1"/>
</dbReference>
<dbReference type="SMART" id="SM01008">
    <property type="entry name" value="Ald_Xan_dh_C"/>
    <property type="match status" value="1"/>
</dbReference>
<dbReference type="GO" id="GO:0016491">
    <property type="term" value="F:oxidoreductase activity"/>
    <property type="evidence" value="ECO:0007669"/>
    <property type="project" value="InterPro"/>
</dbReference>
<dbReference type="Pfam" id="PF01315">
    <property type="entry name" value="Ald_Xan_dh_C"/>
    <property type="match status" value="1"/>
</dbReference>
<dbReference type="InterPro" id="IPR016208">
    <property type="entry name" value="Ald_Oxase/xanthine_DH-like"/>
</dbReference>
<dbReference type="RefSeq" id="WP_012448571.1">
    <property type="nucleotide sequence ID" value="NC_010718.1"/>
</dbReference>
<dbReference type="HOGENOM" id="CLU_001681_8_2_9"/>
<dbReference type="InParanoid" id="B2A7K8"/>
<evidence type="ECO:0000313" key="2">
    <source>
        <dbReference type="EMBL" id="ACB85717.1"/>
    </source>
</evidence>
<dbReference type="Pfam" id="PF02738">
    <property type="entry name" value="MoCoBD_1"/>
    <property type="match status" value="1"/>
</dbReference>
<dbReference type="InterPro" id="IPR008274">
    <property type="entry name" value="AldOxase/xan_DH_MoCoBD1"/>
</dbReference>
<name>B2A7K8_NATTJ</name>
<dbReference type="Gene3D" id="3.30.365.10">
    <property type="entry name" value="Aldehyde oxidase/xanthine dehydrogenase, molybdopterin binding domain"/>
    <property type="match status" value="3"/>
</dbReference>
<dbReference type="InterPro" id="IPR036856">
    <property type="entry name" value="Ald_Oxase/Xan_DH_a/b_sf"/>
</dbReference>
<organism evidence="2 3">
    <name type="scientific">Natranaerobius thermophilus (strain ATCC BAA-1301 / DSM 18059 / JW/NM-WN-LF)</name>
    <dbReference type="NCBI Taxonomy" id="457570"/>
    <lineage>
        <taxon>Bacteria</taxon>
        <taxon>Bacillati</taxon>
        <taxon>Bacillota</taxon>
        <taxon>Clostridia</taxon>
        <taxon>Natranaerobiales</taxon>
        <taxon>Natranaerobiaceae</taxon>
        <taxon>Natranaerobius</taxon>
    </lineage>
</organism>
<dbReference type="AlphaFoldDB" id="B2A7K8"/>
<dbReference type="PANTHER" id="PTHR11908:SF157">
    <property type="entry name" value="XANTHINE DEHYDROGENASE SUBUNIT D-RELATED"/>
    <property type="match status" value="1"/>
</dbReference>
<evidence type="ECO:0000313" key="3">
    <source>
        <dbReference type="Proteomes" id="UP000001683"/>
    </source>
</evidence>
<dbReference type="eggNOG" id="COG1529">
    <property type="taxonomic scope" value="Bacteria"/>
</dbReference>
<reference evidence="2 3" key="1">
    <citation type="submission" date="2008-04" db="EMBL/GenBank/DDBJ databases">
        <title>Complete sequence of chromosome of Natranaerobius thermophilus JW/NM-WN-LF.</title>
        <authorList>
            <consortium name="US DOE Joint Genome Institute"/>
            <person name="Copeland A."/>
            <person name="Lucas S."/>
            <person name="Lapidus A."/>
            <person name="Glavina del Rio T."/>
            <person name="Dalin E."/>
            <person name="Tice H."/>
            <person name="Bruce D."/>
            <person name="Goodwin L."/>
            <person name="Pitluck S."/>
            <person name="Chertkov O."/>
            <person name="Brettin T."/>
            <person name="Detter J.C."/>
            <person name="Han C."/>
            <person name="Kuske C.R."/>
            <person name="Schmutz J."/>
            <person name="Larimer F."/>
            <person name="Land M."/>
            <person name="Hauser L."/>
            <person name="Kyrpides N."/>
            <person name="Lykidis A."/>
            <person name="Mesbah N.M."/>
            <person name="Wiegel J."/>
        </authorList>
    </citation>
    <scope>NUCLEOTIDE SEQUENCE [LARGE SCALE GENOMIC DNA]</scope>
    <source>
        <strain evidence="3">ATCC BAA-1301 / DSM 18059 / JW/NM-WN-LF</strain>
    </source>
</reference>
<dbReference type="EMBL" id="CP001034">
    <property type="protein sequence ID" value="ACB85717.1"/>
    <property type="molecule type" value="Genomic_DNA"/>
</dbReference>
<dbReference type="PANTHER" id="PTHR11908">
    <property type="entry name" value="XANTHINE DEHYDROGENASE"/>
    <property type="match status" value="1"/>
</dbReference>
<dbReference type="GO" id="GO:0005506">
    <property type="term" value="F:iron ion binding"/>
    <property type="evidence" value="ECO:0007669"/>
    <property type="project" value="InterPro"/>
</dbReference>
<keyword evidence="3" id="KW-1185">Reference proteome</keyword>
<evidence type="ECO:0000259" key="1">
    <source>
        <dbReference type="SMART" id="SM01008"/>
    </source>
</evidence>
<sequence length="424" mass="46410">MDKIRQIGSDAVKRDALDKVTGQALFGNDIKMEGMLYGKVLRSHVPHANVKSINTQKAREMPGVKAILTHEDIPGENGVGIIFKDEPVLVEDKIRRNQDALCLIAAESPEIAEAAARNVEVELEEITPVSDVKDAMDEKAPKVHGDSNVAITKNLIKNDVDKAFEECDVIVENNYTTQQVAHAFIEPQVTVAHYNEGIMKFWAASQNIHFDRGEVSRVLGLPQNKVRGIQAVTGAGFGGKLDIAGQCHASLLSYYTGRPVKIVHTFEETMHTSSKRHPYLMKYKTGATKDGKIVALDAEILLDTGAYASYGPGVLTRGIVHATGPYEVPNVRIKGHLVYTNNPMAGAMRGFGVPQVAVAHESQMDILAEKLNMNPFDIRLKNALRKGSKTATNQVLEHSVGIAETIEQARDKAEEIFGDEGRNN</sequence>
<dbReference type="KEGG" id="nth:Nther_2151"/>
<dbReference type="STRING" id="457570.Nther_2151"/>
<protein>
    <submittedName>
        <fullName evidence="2">Aldehyde oxidase and xanthine dehydrogenase a/b hammerhead</fullName>
    </submittedName>
</protein>
<dbReference type="OrthoDB" id="41753at2"/>
<dbReference type="Proteomes" id="UP000001683">
    <property type="component" value="Chromosome"/>
</dbReference>
<reference evidence="2 3" key="2">
    <citation type="journal article" date="2011" name="J. Bacteriol.">
        <title>Complete genome sequence of the anaerobic, halophilic alkalithermophile Natranaerobius thermophilus JW/NM-WN-LF.</title>
        <authorList>
            <person name="Zhao B."/>
            <person name="Mesbah N.M."/>
            <person name="Dalin E."/>
            <person name="Goodwin L."/>
            <person name="Nolan M."/>
            <person name="Pitluck S."/>
            <person name="Chertkov O."/>
            <person name="Brettin T.S."/>
            <person name="Han J."/>
            <person name="Larimer F.W."/>
            <person name="Land M.L."/>
            <person name="Hauser L."/>
            <person name="Kyrpides N."/>
            <person name="Wiegel J."/>
        </authorList>
    </citation>
    <scope>NUCLEOTIDE SEQUENCE [LARGE SCALE GENOMIC DNA]</scope>
    <source>
        <strain evidence="3">ATCC BAA-1301 / DSM 18059 / JW/NM-WN-LF</strain>
    </source>
</reference>
<gene>
    <name evidence="2" type="ordered locus">Nther_2151</name>
</gene>
<accession>B2A7K8</accession>
<dbReference type="InterPro" id="IPR037165">
    <property type="entry name" value="AldOxase/xan_DH_Mopterin-bd_sf"/>
</dbReference>
<dbReference type="InterPro" id="IPR000674">
    <property type="entry name" value="Ald_Oxase/Xan_DH_a/b"/>
</dbReference>